<gene>
    <name evidence="2" type="ORF">AUJ35_01880</name>
</gene>
<accession>A0A1J4TBF4</accession>
<keyword evidence="1" id="KW-0812">Transmembrane</keyword>
<dbReference type="InterPro" id="IPR012902">
    <property type="entry name" value="N_methyl_site"/>
</dbReference>
<keyword evidence="1" id="KW-1133">Transmembrane helix</keyword>
<sequence>MIGLIKKSAFTLLEVIVSVAIFAVIVLAAAQIFQSVVSSQVKNFSETALQDESKYFLEVFTREAKGAIIRSATTTTDCAEELLAGETYTYNAVDNILWFKNKLGECVAYSQDVDANGINRLILQRGTDDYAYMTSDKIDIEALKFVVDNSPGFQPFVTINFTVKSATNPNIPALDIQTSVSPDWSID</sequence>
<name>A0A1J4TBF4_9BACT</name>
<dbReference type="NCBIfam" id="TIGR02532">
    <property type="entry name" value="IV_pilin_GFxxxE"/>
    <property type="match status" value="1"/>
</dbReference>
<protein>
    <recommendedName>
        <fullName evidence="4">Type II secretion system protein J</fullName>
    </recommendedName>
</protein>
<feature type="transmembrane region" description="Helical" evidence="1">
    <location>
        <begin position="12"/>
        <end position="33"/>
    </location>
</feature>
<evidence type="ECO:0000256" key="1">
    <source>
        <dbReference type="SAM" id="Phobius"/>
    </source>
</evidence>
<keyword evidence="1" id="KW-0472">Membrane</keyword>
<dbReference type="Pfam" id="PF07963">
    <property type="entry name" value="N_methyl"/>
    <property type="match status" value="1"/>
</dbReference>
<organism evidence="2 3">
    <name type="scientific">Candidatus Falkowbacteria bacterium CG1_02_41_21</name>
    <dbReference type="NCBI Taxonomy" id="1805147"/>
    <lineage>
        <taxon>Bacteria</taxon>
        <taxon>Candidatus Falkowiibacteriota</taxon>
    </lineage>
</organism>
<reference evidence="2 3" key="1">
    <citation type="journal article" date="2016" name="Environ. Microbiol.">
        <title>Genomic resolution of a cold subsurface aquifer community provides metabolic insights for novel microbes adapted to high CO concentrations.</title>
        <authorList>
            <person name="Probst A.J."/>
            <person name="Castelle C.J."/>
            <person name="Singh A."/>
            <person name="Brown C.T."/>
            <person name="Anantharaman K."/>
            <person name="Sharon I."/>
            <person name="Hug L.A."/>
            <person name="Burstein D."/>
            <person name="Emerson J.B."/>
            <person name="Thomas B.C."/>
            <person name="Banfield J.F."/>
        </authorList>
    </citation>
    <scope>NUCLEOTIDE SEQUENCE [LARGE SCALE GENOMIC DNA]</scope>
    <source>
        <strain evidence="2">CG1_02_41_21</strain>
    </source>
</reference>
<dbReference type="EMBL" id="MNUV01000035">
    <property type="protein sequence ID" value="OIO07543.1"/>
    <property type="molecule type" value="Genomic_DNA"/>
</dbReference>
<dbReference type="Proteomes" id="UP000182860">
    <property type="component" value="Unassembled WGS sequence"/>
</dbReference>
<evidence type="ECO:0000313" key="2">
    <source>
        <dbReference type="EMBL" id="OIO07543.1"/>
    </source>
</evidence>
<comment type="caution">
    <text evidence="2">The sequence shown here is derived from an EMBL/GenBank/DDBJ whole genome shotgun (WGS) entry which is preliminary data.</text>
</comment>
<dbReference type="AlphaFoldDB" id="A0A1J4TBF4"/>
<evidence type="ECO:0008006" key="4">
    <source>
        <dbReference type="Google" id="ProtNLM"/>
    </source>
</evidence>
<proteinExistence type="predicted"/>
<evidence type="ECO:0000313" key="3">
    <source>
        <dbReference type="Proteomes" id="UP000182860"/>
    </source>
</evidence>